<proteinExistence type="predicted"/>
<reference evidence="1" key="1">
    <citation type="submission" date="2018-05" db="EMBL/GenBank/DDBJ databases">
        <authorList>
            <person name="Lanie J.A."/>
            <person name="Ng W.-L."/>
            <person name="Kazmierczak K.M."/>
            <person name="Andrzejewski T.M."/>
            <person name="Davidsen T.M."/>
            <person name="Wayne K.J."/>
            <person name="Tettelin H."/>
            <person name="Glass J.I."/>
            <person name="Rusch D."/>
            <person name="Podicherti R."/>
            <person name="Tsui H.-C.T."/>
            <person name="Winkler M.E."/>
        </authorList>
    </citation>
    <scope>NUCLEOTIDE SEQUENCE</scope>
</reference>
<gene>
    <name evidence="1" type="ORF">METZ01_LOCUS257764</name>
</gene>
<sequence>MNIVKILSVSILLFFTLSGNSILSQDHWETAIYADDPWHYFVGESEPEFNWRNVEFNDSDWEVGPGSIGYGDGDDLTEIESTISLYIRRTFNIEDIAQLTGMILHADYDDGFIAYVNGVEI</sequence>
<accession>A0A382IYT0</accession>
<dbReference type="AlphaFoldDB" id="A0A382IYT0"/>
<feature type="non-terminal residue" evidence="1">
    <location>
        <position position="121"/>
    </location>
</feature>
<dbReference type="EMBL" id="UINC01070623">
    <property type="protein sequence ID" value="SVC04910.1"/>
    <property type="molecule type" value="Genomic_DNA"/>
</dbReference>
<evidence type="ECO:0000313" key="1">
    <source>
        <dbReference type="EMBL" id="SVC04910.1"/>
    </source>
</evidence>
<organism evidence="1">
    <name type="scientific">marine metagenome</name>
    <dbReference type="NCBI Taxonomy" id="408172"/>
    <lineage>
        <taxon>unclassified sequences</taxon>
        <taxon>metagenomes</taxon>
        <taxon>ecological metagenomes</taxon>
    </lineage>
</organism>
<dbReference type="Gene3D" id="2.60.120.260">
    <property type="entry name" value="Galactose-binding domain-like"/>
    <property type="match status" value="1"/>
</dbReference>
<name>A0A382IYT0_9ZZZZ</name>
<protein>
    <submittedName>
        <fullName evidence="1">Uncharacterized protein</fullName>
    </submittedName>
</protein>